<feature type="transmembrane region" description="Helical" evidence="1">
    <location>
        <begin position="12"/>
        <end position="33"/>
    </location>
</feature>
<dbReference type="eggNOG" id="COG4968">
    <property type="taxonomic scope" value="Bacteria"/>
</dbReference>
<dbReference type="GO" id="GO:0043683">
    <property type="term" value="P:type IV pilus assembly"/>
    <property type="evidence" value="ECO:0007669"/>
    <property type="project" value="InterPro"/>
</dbReference>
<dbReference type="PROSITE" id="PS00409">
    <property type="entry name" value="PROKAR_NTER_METHYL"/>
    <property type="match status" value="1"/>
</dbReference>
<keyword evidence="1" id="KW-1133">Transmembrane helix</keyword>
<evidence type="ECO:0000313" key="3">
    <source>
        <dbReference type="Proteomes" id="UP000030017"/>
    </source>
</evidence>
<evidence type="ECO:0000256" key="1">
    <source>
        <dbReference type="SAM" id="Phobius"/>
    </source>
</evidence>
<dbReference type="InterPro" id="IPR012902">
    <property type="entry name" value="N_methyl_site"/>
</dbReference>
<dbReference type="InterPro" id="IPR045584">
    <property type="entry name" value="Pilin-like"/>
</dbReference>
<name>A0A0A0EJ42_9GAMM</name>
<gene>
    <name evidence="2" type="ORF">N792_13015</name>
</gene>
<protein>
    <recommendedName>
        <fullName evidence="4">Pilus assembly protein PilE</fullName>
    </recommendedName>
</protein>
<dbReference type="STRING" id="1122185.N792_13015"/>
<reference evidence="2 3" key="1">
    <citation type="submission" date="2013-08" db="EMBL/GenBank/DDBJ databases">
        <title>Genome sequencing of Lysobacter.</title>
        <authorList>
            <person name="Zhang S."/>
            <person name="Wang G."/>
        </authorList>
    </citation>
    <scope>NUCLEOTIDE SEQUENCE [LARGE SCALE GENOMIC DNA]</scope>
    <source>
        <strain evidence="2 3">Ko07</strain>
    </source>
</reference>
<dbReference type="Pfam" id="PF16732">
    <property type="entry name" value="ComP_DUS"/>
    <property type="match status" value="1"/>
</dbReference>
<proteinExistence type="predicted"/>
<organism evidence="2 3">
    <name type="scientific">Lysobacter concretionis Ko07 = DSM 16239</name>
    <dbReference type="NCBI Taxonomy" id="1122185"/>
    <lineage>
        <taxon>Bacteria</taxon>
        <taxon>Pseudomonadati</taxon>
        <taxon>Pseudomonadota</taxon>
        <taxon>Gammaproteobacteria</taxon>
        <taxon>Lysobacterales</taxon>
        <taxon>Lysobacteraceae</taxon>
        <taxon>Novilysobacter</taxon>
    </lineage>
</organism>
<evidence type="ECO:0000313" key="2">
    <source>
        <dbReference type="EMBL" id="KGM50986.1"/>
    </source>
</evidence>
<dbReference type="SUPFAM" id="SSF54523">
    <property type="entry name" value="Pili subunits"/>
    <property type="match status" value="1"/>
</dbReference>
<dbReference type="Pfam" id="PF07963">
    <property type="entry name" value="N_methyl"/>
    <property type="match status" value="1"/>
</dbReference>
<evidence type="ECO:0008006" key="4">
    <source>
        <dbReference type="Google" id="ProtNLM"/>
    </source>
</evidence>
<dbReference type="EMBL" id="AVPS01000009">
    <property type="protein sequence ID" value="KGM50986.1"/>
    <property type="molecule type" value="Genomic_DNA"/>
</dbReference>
<dbReference type="Proteomes" id="UP000030017">
    <property type="component" value="Unassembled WGS sequence"/>
</dbReference>
<keyword evidence="3" id="KW-1185">Reference proteome</keyword>
<accession>A0A0A0EJ42</accession>
<dbReference type="NCBIfam" id="TIGR02532">
    <property type="entry name" value="IV_pilin_GFxxxE"/>
    <property type="match status" value="1"/>
</dbReference>
<comment type="caution">
    <text evidence="2">The sequence shown here is derived from an EMBL/GenBank/DDBJ whole genome shotgun (WGS) entry which is preliminary data.</text>
</comment>
<dbReference type="AlphaFoldDB" id="A0A0A0EJ42"/>
<dbReference type="PANTHER" id="PTHR30093">
    <property type="entry name" value="GENERAL SECRETION PATHWAY PROTEIN G"/>
    <property type="match status" value="1"/>
</dbReference>
<dbReference type="InterPro" id="IPR031982">
    <property type="entry name" value="PilE-like"/>
</dbReference>
<keyword evidence="1" id="KW-0472">Membrane</keyword>
<dbReference type="Gene3D" id="3.30.700.10">
    <property type="entry name" value="Glycoprotein, Type 4 Pilin"/>
    <property type="match status" value="1"/>
</dbReference>
<dbReference type="PANTHER" id="PTHR30093:SF47">
    <property type="entry name" value="TYPE IV PILUS NON-CORE MINOR PILIN PILE"/>
    <property type="match status" value="1"/>
</dbReference>
<keyword evidence="1" id="KW-0812">Transmembrane</keyword>
<sequence>MRHHGSAAGFTLIELMITVAIVAILAAIAYPSYQNHVTKTRRAAAAACTMEAAQYMERFYTTNMSYATDKGGTAVSLPQTQCATDLADHYTVKLSAVAAGSYKIDAEPEGGQKDRDTKCAILSIDQTGKKSVSGTSTVVKDCW</sequence>